<dbReference type="PANTHER" id="PTHR47151:SF2">
    <property type="entry name" value="AMINO ACID BINDING PROTEIN"/>
    <property type="match status" value="1"/>
</dbReference>
<dbReference type="InterPro" id="IPR028081">
    <property type="entry name" value="Leu-bd"/>
</dbReference>
<dbReference type="EMBL" id="UGQT01000001">
    <property type="protein sequence ID" value="STZ62133.1"/>
    <property type="molecule type" value="Genomic_DNA"/>
</dbReference>
<feature type="domain" description="Leucine-binding protein" evidence="4">
    <location>
        <begin position="72"/>
        <end position="400"/>
    </location>
</feature>
<evidence type="ECO:0000256" key="3">
    <source>
        <dbReference type="SAM" id="MobiDB-lite"/>
    </source>
</evidence>
<organism evidence="5 6">
    <name type="scientific">Mycolicibacterium tokaiense</name>
    <dbReference type="NCBI Taxonomy" id="39695"/>
    <lineage>
        <taxon>Bacteria</taxon>
        <taxon>Bacillati</taxon>
        <taxon>Actinomycetota</taxon>
        <taxon>Actinomycetes</taxon>
        <taxon>Mycobacteriales</taxon>
        <taxon>Mycobacteriaceae</taxon>
        <taxon>Mycolicibacterium</taxon>
    </lineage>
</organism>
<reference evidence="5 6" key="1">
    <citation type="submission" date="2018-06" db="EMBL/GenBank/DDBJ databases">
        <authorList>
            <consortium name="Pathogen Informatics"/>
            <person name="Doyle S."/>
        </authorList>
    </citation>
    <scope>NUCLEOTIDE SEQUENCE [LARGE SCALE GENOMIC DNA]</scope>
    <source>
        <strain evidence="5 6">NCTC10821</strain>
    </source>
</reference>
<name>A0A378TQI6_9MYCO</name>
<dbReference type="PROSITE" id="PS51257">
    <property type="entry name" value="PROKAR_LIPOPROTEIN"/>
    <property type="match status" value="1"/>
</dbReference>
<accession>A0A378TQI6</accession>
<dbReference type="Proteomes" id="UP000254978">
    <property type="component" value="Unassembled WGS sequence"/>
</dbReference>
<dbReference type="SUPFAM" id="SSF53822">
    <property type="entry name" value="Periplasmic binding protein-like I"/>
    <property type="match status" value="1"/>
</dbReference>
<dbReference type="Pfam" id="PF13458">
    <property type="entry name" value="Peripla_BP_6"/>
    <property type="match status" value="1"/>
</dbReference>
<dbReference type="InterPro" id="IPR028082">
    <property type="entry name" value="Peripla_BP_I"/>
</dbReference>
<evidence type="ECO:0000313" key="6">
    <source>
        <dbReference type="Proteomes" id="UP000254978"/>
    </source>
</evidence>
<gene>
    <name evidence="5" type="primary">braC_3</name>
    <name evidence="5" type="ORF">NCTC10821_05697</name>
</gene>
<evidence type="ECO:0000256" key="2">
    <source>
        <dbReference type="ARBA" id="ARBA00022729"/>
    </source>
</evidence>
<keyword evidence="2" id="KW-0732">Signal</keyword>
<evidence type="ECO:0000256" key="1">
    <source>
        <dbReference type="ARBA" id="ARBA00010062"/>
    </source>
</evidence>
<proteinExistence type="inferred from homology"/>
<evidence type="ECO:0000259" key="4">
    <source>
        <dbReference type="Pfam" id="PF13458"/>
    </source>
</evidence>
<dbReference type="AlphaFoldDB" id="A0A378TQI6"/>
<dbReference type="PANTHER" id="PTHR47151">
    <property type="entry name" value="LEU/ILE/VAL-BINDING ABC TRANSPORTER SUBUNIT"/>
    <property type="match status" value="1"/>
</dbReference>
<sequence length="401" mass="41318">MRGRSVSTTLGIVLTVAAVVIVTGCSGRSSSGDLRIVAVAQIDQSGKTVSAQPDPPAPADPAGSGDAICPPLSIAVAGAVDGVDSGPGVDIENGIQLAVDKHNDANPGCQVQLKTFDTQGDPGRAEEVGRQIVNDAFTIGMIGPELSQDAQSTGAIFDNAGMVAVTASATAVGLADNGWRTFFRGLGNDGVQGTAVGNYLRRELASERVCVVDDGSEYGLGLATAVRDTLGGAADPRCAASLRGDDEQSISDVVGAIQSQSPDAVFFSGYAAQAATLVRQLRDAGVTASFVGGDAVKDDQFIAEAGGAAADSVLSCSCAPVPERFVEEYTARFGTEPGPFSAGGYDLGTVLLRGIDSGAITRPALLEFVRNYDGQGLQRRYQWTDTGELTTTMVWIYRVQE</sequence>
<protein>
    <submittedName>
        <fullName evidence="5">Amino acid/amide ABC transporter substrate-binding protein, HAAT family</fullName>
    </submittedName>
</protein>
<keyword evidence="6" id="KW-1185">Reference proteome</keyword>
<dbReference type="CDD" id="cd06342">
    <property type="entry name" value="PBP1_ABC_LIVBP-like"/>
    <property type="match status" value="1"/>
</dbReference>
<evidence type="ECO:0000313" key="5">
    <source>
        <dbReference type="EMBL" id="STZ62133.1"/>
    </source>
</evidence>
<dbReference type="Gene3D" id="3.40.50.2300">
    <property type="match status" value="2"/>
</dbReference>
<feature type="region of interest" description="Disordered" evidence="3">
    <location>
        <begin position="46"/>
        <end position="65"/>
    </location>
</feature>
<comment type="similarity">
    <text evidence="1">Belongs to the leucine-binding protein family.</text>
</comment>